<dbReference type="GO" id="GO:0043527">
    <property type="term" value="C:tRNA methyltransferase complex"/>
    <property type="evidence" value="ECO:0007669"/>
    <property type="project" value="TreeGrafter"/>
</dbReference>
<dbReference type="InterPro" id="IPR036322">
    <property type="entry name" value="WD40_repeat_dom_sf"/>
</dbReference>
<comment type="subcellular location">
    <subcellularLocation>
        <location evidence="1">Nucleus</location>
    </subcellularLocation>
</comment>
<dbReference type="GO" id="GO:0006400">
    <property type="term" value="P:tRNA modification"/>
    <property type="evidence" value="ECO:0007669"/>
    <property type="project" value="TreeGrafter"/>
</dbReference>
<evidence type="ECO:0000256" key="7">
    <source>
        <dbReference type="SAM" id="MobiDB-lite"/>
    </source>
</evidence>
<proteinExistence type="predicted"/>
<feature type="region of interest" description="Disordered" evidence="7">
    <location>
        <begin position="155"/>
        <end position="195"/>
    </location>
</feature>
<evidence type="ECO:0000256" key="2">
    <source>
        <dbReference type="ARBA" id="ARBA00022574"/>
    </source>
</evidence>
<evidence type="ECO:0008006" key="10">
    <source>
        <dbReference type="Google" id="ProtNLM"/>
    </source>
</evidence>
<feature type="compositionally biased region" description="Basic and acidic residues" evidence="7">
    <location>
        <begin position="164"/>
        <end position="189"/>
    </location>
</feature>
<dbReference type="Pfam" id="PF00400">
    <property type="entry name" value="WD40"/>
    <property type="match status" value="1"/>
</dbReference>
<feature type="repeat" description="WD" evidence="6">
    <location>
        <begin position="67"/>
        <end position="99"/>
    </location>
</feature>
<dbReference type="VEuPathDB" id="PlasmoDB:PmUG01_13049500"/>
<evidence type="ECO:0000256" key="4">
    <source>
        <dbReference type="ARBA" id="ARBA00022737"/>
    </source>
</evidence>
<dbReference type="GO" id="GO:0036265">
    <property type="term" value="P:RNA (guanine-N7)-methylation"/>
    <property type="evidence" value="ECO:0007669"/>
    <property type="project" value="InterPro"/>
</dbReference>
<feature type="region of interest" description="Disordered" evidence="7">
    <location>
        <begin position="234"/>
        <end position="253"/>
    </location>
</feature>
<dbReference type="GO" id="GO:0005634">
    <property type="term" value="C:nucleus"/>
    <property type="evidence" value="ECO:0007669"/>
    <property type="project" value="UniProtKB-SubCell"/>
</dbReference>
<protein>
    <recommendedName>
        <fullName evidence="10">WD repeat-containing protein</fullName>
    </recommendedName>
</protein>
<dbReference type="AlphaFoldDB" id="A0A1A8WAF7"/>
<dbReference type="PANTHER" id="PTHR16288:SF0">
    <property type="entry name" value="TRNA (GUANINE-N(7)-)-METHYLTRANSFERASE NON-CATALYTIC SUBUNIT WDR4"/>
    <property type="match status" value="1"/>
</dbReference>
<dbReference type="PROSITE" id="PS50082">
    <property type="entry name" value="WD_REPEATS_2"/>
    <property type="match status" value="1"/>
</dbReference>
<accession>A0A1A8WAF7</accession>
<gene>
    <name evidence="8" type="ORF">PMALA_027580</name>
</gene>
<evidence type="ECO:0000256" key="6">
    <source>
        <dbReference type="PROSITE-ProRule" id="PRU00221"/>
    </source>
</evidence>
<evidence type="ECO:0000313" key="9">
    <source>
        <dbReference type="Proteomes" id="UP000078597"/>
    </source>
</evidence>
<evidence type="ECO:0000256" key="1">
    <source>
        <dbReference type="ARBA" id="ARBA00004123"/>
    </source>
</evidence>
<dbReference type="GO" id="GO:0005829">
    <property type="term" value="C:cytosol"/>
    <property type="evidence" value="ECO:0007669"/>
    <property type="project" value="TreeGrafter"/>
</dbReference>
<keyword evidence="2 6" id="KW-0853">WD repeat</keyword>
<evidence type="ECO:0000256" key="5">
    <source>
        <dbReference type="ARBA" id="ARBA00023242"/>
    </source>
</evidence>
<dbReference type="PANTHER" id="PTHR16288">
    <property type="entry name" value="WD40 REPEAT PROTEIN 4"/>
    <property type="match status" value="1"/>
</dbReference>
<dbReference type="Proteomes" id="UP000078597">
    <property type="component" value="Unassembled WGS sequence"/>
</dbReference>
<name>A0A1A8WAF7_PLAMA</name>
<keyword evidence="3" id="KW-0819">tRNA processing</keyword>
<dbReference type="SUPFAM" id="SSF50978">
    <property type="entry name" value="WD40 repeat-like"/>
    <property type="match status" value="1"/>
</dbReference>
<dbReference type="InterPro" id="IPR001680">
    <property type="entry name" value="WD40_rpt"/>
</dbReference>
<dbReference type="Gene3D" id="2.130.10.10">
    <property type="entry name" value="YVTN repeat-like/Quinoprotein amine dehydrogenase"/>
    <property type="match status" value="2"/>
</dbReference>
<sequence>MKKRRIGNSDNSSRALENLSIGEENKKYIYPSIANSPILLCNDKIIYGYGNSLIVFCLKENKYIKKIQDHRNAIRSLDVNENNKYFLTTGDDKLIIIYDENWTVCHRIIHKKKIVKAYFLKYVQREEKKFEILFVDKYGDMYIYDINTLIRKEDEPTDSATVEGNEKRSAKNGHLRIEKSKEDDQKEEKTEEDDKGTVKLRYLNDALNEIQENDDDLFFMKDFEHMLQNNSECSENSLLSDKSNNKQEDNTEGEMVDDYANHELLNLKDKNKMNNVKKKLERHYLKCLQNKCLLYPIMTCNSAVISLYYDKNFLIIGDRDEKIRIIKNKSINKIYNFYLNHKLFITSLLLINEHTFCSAAADCYLHLWDIKTKEIVDSLYLDFHFLSKFIELKLIFNNSNHMNKYKFIVSILNYHHTASSIFATIENLKGILIIPLIMDSKTNSNIKFNKENISFYPLKYDVLSFLFLNVYNTYVVFFTDRNKGTLHQIKLNEHGQLGGELITYDHSFFDGKEKMGKTEKAVISLHMQFTCALNYVCCMLYC</sequence>
<dbReference type="SMART" id="SM00320">
    <property type="entry name" value="WD40"/>
    <property type="match status" value="3"/>
</dbReference>
<dbReference type="InterPro" id="IPR028884">
    <property type="entry name" value="Trm82"/>
</dbReference>
<evidence type="ECO:0000256" key="3">
    <source>
        <dbReference type="ARBA" id="ARBA00022694"/>
    </source>
</evidence>
<evidence type="ECO:0000313" key="8">
    <source>
        <dbReference type="EMBL" id="SBS89837.1"/>
    </source>
</evidence>
<keyword evidence="4" id="KW-0677">Repeat</keyword>
<keyword evidence="5" id="KW-0539">Nucleus</keyword>
<organism evidence="8 9">
    <name type="scientific">Plasmodium malariae</name>
    <dbReference type="NCBI Taxonomy" id="5858"/>
    <lineage>
        <taxon>Eukaryota</taxon>
        <taxon>Sar</taxon>
        <taxon>Alveolata</taxon>
        <taxon>Apicomplexa</taxon>
        <taxon>Aconoidasida</taxon>
        <taxon>Haemosporida</taxon>
        <taxon>Plasmodiidae</taxon>
        <taxon>Plasmodium</taxon>
        <taxon>Plasmodium (Plasmodium)</taxon>
    </lineage>
</organism>
<dbReference type="InterPro" id="IPR015943">
    <property type="entry name" value="WD40/YVTN_repeat-like_dom_sf"/>
</dbReference>
<reference evidence="9" key="1">
    <citation type="submission" date="2016-05" db="EMBL/GenBank/DDBJ databases">
        <authorList>
            <person name="Naeem Raeece"/>
        </authorList>
    </citation>
    <scope>NUCLEOTIDE SEQUENCE [LARGE SCALE GENOMIC DNA]</scope>
</reference>
<dbReference type="EMBL" id="FLQW01001489">
    <property type="protein sequence ID" value="SBS89837.1"/>
    <property type="molecule type" value="Genomic_DNA"/>
</dbReference>